<reference evidence="1" key="1">
    <citation type="journal article" date="2020" name="New Phytol.">
        <title>Comparative genomics reveals dynamic genome evolution in host specialist ectomycorrhizal fungi.</title>
        <authorList>
            <person name="Lofgren L.A."/>
            <person name="Nguyen N.H."/>
            <person name="Vilgalys R."/>
            <person name="Ruytinx J."/>
            <person name="Liao H.L."/>
            <person name="Branco S."/>
            <person name="Kuo A."/>
            <person name="LaButti K."/>
            <person name="Lipzen A."/>
            <person name="Andreopoulos W."/>
            <person name="Pangilinan J."/>
            <person name="Riley R."/>
            <person name="Hundley H."/>
            <person name="Na H."/>
            <person name="Barry K."/>
            <person name="Grigoriev I.V."/>
            <person name="Stajich J.E."/>
            <person name="Kennedy P.G."/>
        </authorList>
    </citation>
    <scope>NUCLEOTIDE SEQUENCE</scope>
    <source>
        <strain evidence="1">FC423</strain>
    </source>
</reference>
<dbReference type="EMBL" id="JABBWM010000328">
    <property type="protein sequence ID" value="KAG2082598.1"/>
    <property type="molecule type" value="Genomic_DNA"/>
</dbReference>
<proteinExistence type="predicted"/>
<protein>
    <recommendedName>
        <fullName evidence="3">DDE-1 domain-containing protein</fullName>
    </recommendedName>
</protein>
<gene>
    <name evidence="1" type="ORF">F5147DRAFT_783247</name>
</gene>
<accession>A0A9P7EQ66</accession>
<dbReference type="RefSeq" id="XP_041284316.1">
    <property type="nucleotide sequence ID" value="XM_041442808.1"/>
</dbReference>
<name>A0A9P7EQ66_9AGAM</name>
<dbReference type="OrthoDB" id="2692511at2759"/>
<comment type="caution">
    <text evidence="1">The sequence shown here is derived from an EMBL/GenBank/DDBJ whole genome shotgun (WGS) entry which is preliminary data.</text>
</comment>
<dbReference type="Proteomes" id="UP000823399">
    <property type="component" value="Unassembled WGS sequence"/>
</dbReference>
<dbReference type="AlphaFoldDB" id="A0A9P7EQ66"/>
<dbReference type="GeneID" id="64705067"/>
<organism evidence="1 2">
    <name type="scientific">Suillus discolor</name>
    <dbReference type="NCBI Taxonomy" id="1912936"/>
    <lineage>
        <taxon>Eukaryota</taxon>
        <taxon>Fungi</taxon>
        <taxon>Dikarya</taxon>
        <taxon>Basidiomycota</taxon>
        <taxon>Agaricomycotina</taxon>
        <taxon>Agaricomycetes</taxon>
        <taxon>Agaricomycetidae</taxon>
        <taxon>Boletales</taxon>
        <taxon>Suillineae</taxon>
        <taxon>Suillaceae</taxon>
        <taxon>Suillus</taxon>
    </lineage>
</organism>
<evidence type="ECO:0000313" key="2">
    <source>
        <dbReference type="Proteomes" id="UP000823399"/>
    </source>
</evidence>
<keyword evidence="2" id="KW-1185">Reference proteome</keyword>
<sequence length="266" mass="29803">MVMAQEAWDAVKPSTIQHCWNHTGIQANSMAHSSHPAHADPGAWKIIHQFADIDTMTLPQAEACLKEHLGNHYVEEDWMDALKTAMVVKGDNVKVAKAVKKLASVACQRTGLVVKIQPLTKAPQLQTLEHELMKSIEELTIRRWIIGTPLTVDEILDPQEEKNIGQVTAYEDDDAIIAEIQRWQAIRSGELVEVESDDEDEDDQPKVCATELILLCKKLEAACIAQVGADSSLDLVHKLRAFQATLQRKELQNAKQVTLDKFWNTK</sequence>
<evidence type="ECO:0008006" key="3">
    <source>
        <dbReference type="Google" id="ProtNLM"/>
    </source>
</evidence>
<evidence type="ECO:0000313" key="1">
    <source>
        <dbReference type="EMBL" id="KAG2082598.1"/>
    </source>
</evidence>